<comment type="caution">
    <text evidence="3">The sequence shown here is derived from an EMBL/GenBank/DDBJ whole genome shotgun (WGS) entry which is preliminary data.</text>
</comment>
<dbReference type="Proteomes" id="UP000075531">
    <property type="component" value="Unassembled WGS sequence"/>
</dbReference>
<feature type="transmembrane region" description="Helical" evidence="2">
    <location>
        <begin position="9"/>
        <end position="28"/>
    </location>
</feature>
<name>A0A151B6Y3_9CLOT</name>
<accession>A0A151B6Y3</accession>
<organism evidence="3 4">
    <name type="scientific">Clostridium tepidiprofundi DSM 19306</name>
    <dbReference type="NCBI Taxonomy" id="1121338"/>
    <lineage>
        <taxon>Bacteria</taxon>
        <taxon>Bacillati</taxon>
        <taxon>Bacillota</taxon>
        <taxon>Clostridia</taxon>
        <taxon>Eubacteriales</taxon>
        <taxon>Clostridiaceae</taxon>
        <taxon>Clostridium</taxon>
    </lineage>
</organism>
<dbReference type="Pfam" id="PF05949">
    <property type="entry name" value="DUF881"/>
    <property type="match status" value="1"/>
</dbReference>
<dbReference type="AlphaFoldDB" id="A0A151B6Y3"/>
<reference evidence="3 4" key="1">
    <citation type="submission" date="2016-02" db="EMBL/GenBank/DDBJ databases">
        <title>Genome sequence of Clostridium tepidiprofundi DSM 19306.</title>
        <authorList>
            <person name="Poehlein A."/>
            <person name="Daniel R."/>
        </authorList>
    </citation>
    <scope>NUCLEOTIDE SEQUENCE [LARGE SCALE GENOMIC DNA]</scope>
    <source>
        <strain evidence="3 4">DSM 19306</strain>
    </source>
</reference>
<keyword evidence="2" id="KW-1133">Transmembrane helix</keyword>
<dbReference type="EMBL" id="LTBA01000001">
    <property type="protein sequence ID" value="KYH35659.1"/>
    <property type="molecule type" value="Genomic_DNA"/>
</dbReference>
<dbReference type="Gene3D" id="3.30.70.1880">
    <property type="entry name" value="Protein of unknown function DUF881"/>
    <property type="match status" value="1"/>
</dbReference>
<gene>
    <name evidence="3" type="ORF">CLTEP_00520</name>
</gene>
<dbReference type="PANTHER" id="PTHR37313">
    <property type="entry name" value="UPF0749 PROTEIN RV1825"/>
    <property type="match status" value="1"/>
</dbReference>
<evidence type="ECO:0000256" key="1">
    <source>
        <dbReference type="ARBA" id="ARBA00009108"/>
    </source>
</evidence>
<dbReference type="RefSeq" id="WP_066820793.1">
    <property type="nucleotide sequence ID" value="NZ_LTBA01000001.1"/>
</dbReference>
<evidence type="ECO:0000313" key="3">
    <source>
        <dbReference type="EMBL" id="KYH35659.1"/>
    </source>
</evidence>
<sequence length="237" mass="27535">MKINKSNRIIFFASMFLGIIIAMNIKFLNRDNMLLSPEDYSEAYNKRNNLYNEISRMKEEYYNAYKKLDIYKANDENKYSVIQEIQKELDKNNLLFGVEPVEGEGVKIIINDATTGSFGEYYDIYSVIHDYDIVELVNDLKNAGAEAISINGQRIIYSSYSYCGGSYINLGGTKIVPPFYINAIGDKRVLKNYLLLNNTHFKELALRRIRTEIYEVDHIRIPGYTGNTKFQYMHETK</sequence>
<keyword evidence="2" id="KW-0812">Transmembrane</keyword>
<comment type="similarity">
    <text evidence="1">Belongs to the UPF0749 family.</text>
</comment>
<evidence type="ECO:0000313" key="4">
    <source>
        <dbReference type="Proteomes" id="UP000075531"/>
    </source>
</evidence>
<keyword evidence="4" id="KW-1185">Reference proteome</keyword>
<proteinExistence type="inferred from homology"/>
<dbReference type="PANTHER" id="PTHR37313:SF2">
    <property type="entry name" value="UPF0749 PROTEIN YLXX"/>
    <property type="match status" value="1"/>
</dbReference>
<dbReference type="STRING" id="1121338.CLTEP_00520"/>
<keyword evidence="2" id="KW-0472">Membrane</keyword>
<dbReference type="PATRIC" id="fig|1121338.3.peg.53"/>
<evidence type="ECO:0000256" key="2">
    <source>
        <dbReference type="SAM" id="Phobius"/>
    </source>
</evidence>
<evidence type="ECO:0008006" key="5">
    <source>
        <dbReference type="Google" id="ProtNLM"/>
    </source>
</evidence>
<dbReference type="InterPro" id="IPR010273">
    <property type="entry name" value="DUF881"/>
</dbReference>
<protein>
    <recommendedName>
        <fullName evidence="5">Division initiation protein</fullName>
    </recommendedName>
</protein>